<evidence type="ECO:0000256" key="1">
    <source>
        <dbReference type="SAM" id="MobiDB-lite"/>
    </source>
</evidence>
<keyword evidence="3" id="KW-1185">Reference proteome</keyword>
<gene>
    <name evidence="2" type="ORF">GDO78_015561</name>
</gene>
<comment type="caution">
    <text evidence="2">The sequence shown here is derived from an EMBL/GenBank/DDBJ whole genome shotgun (WGS) entry which is preliminary data.</text>
</comment>
<protein>
    <submittedName>
        <fullName evidence="2">Uncharacterized protein</fullName>
    </submittedName>
</protein>
<dbReference type="AlphaFoldDB" id="A0A8J6BEU9"/>
<dbReference type="Proteomes" id="UP000770717">
    <property type="component" value="Unassembled WGS sequence"/>
</dbReference>
<evidence type="ECO:0000313" key="2">
    <source>
        <dbReference type="EMBL" id="KAG9461850.1"/>
    </source>
</evidence>
<accession>A0A8J6BEU9</accession>
<proteinExistence type="predicted"/>
<evidence type="ECO:0000313" key="3">
    <source>
        <dbReference type="Proteomes" id="UP000770717"/>
    </source>
</evidence>
<reference evidence="2" key="1">
    <citation type="thesis" date="2020" institute="ProQuest LLC" country="789 East Eisenhower Parkway, Ann Arbor, MI, USA">
        <title>Comparative Genomics and Chromosome Evolution.</title>
        <authorList>
            <person name="Mudd A.B."/>
        </authorList>
    </citation>
    <scope>NUCLEOTIDE SEQUENCE</scope>
    <source>
        <strain evidence="2">HN-11 Male</strain>
        <tissue evidence="2">Kidney and liver</tissue>
    </source>
</reference>
<organism evidence="2 3">
    <name type="scientific">Eleutherodactylus coqui</name>
    <name type="common">Puerto Rican coqui</name>
    <dbReference type="NCBI Taxonomy" id="57060"/>
    <lineage>
        <taxon>Eukaryota</taxon>
        <taxon>Metazoa</taxon>
        <taxon>Chordata</taxon>
        <taxon>Craniata</taxon>
        <taxon>Vertebrata</taxon>
        <taxon>Euteleostomi</taxon>
        <taxon>Amphibia</taxon>
        <taxon>Batrachia</taxon>
        <taxon>Anura</taxon>
        <taxon>Neobatrachia</taxon>
        <taxon>Hyloidea</taxon>
        <taxon>Eleutherodactylidae</taxon>
        <taxon>Eleutherodactylinae</taxon>
        <taxon>Eleutherodactylus</taxon>
        <taxon>Eleutherodactylus</taxon>
    </lineage>
</organism>
<dbReference type="EMBL" id="WNTK01015899">
    <property type="protein sequence ID" value="KAG9461850.1"/>
    <property type="molecule type" value="Genomic_DNA"/>
</dbReference>
<feature type="compositionally biased region" description="Basic and acidic residues" evidence="1">
    <location>
        <begin position="7"/>
        <end position="17"/>
    </location>
</feature>
<feature type="region of interest" description="Disordered" evidence="1">
    <location>
        <begin position="1"/>
        <end position="28"/>
    </location>
</feature>
<name>A0A8J6BEU9_ELECQ</name>
<sequence>MKQQEVSAKETGRDYRQRTRAPAGGERQHTLRTVRILARFHPIRMALLEVPPVREPLTVQASALHRLLWAAQVIAAPQLPVISCITWKWTAN</sequence>